<organism evidence="2 3">
    <name type="scientific">Rotaria socialis</name>
    <dbReference type="NCBI Taxonomy" id="392032"/>
    <lineage>
        <taxon>Eukaryota</taxon>
        <taxon>Metazoa</taxon>
        <taxon>Spiralia</taxon>
        <taxon>Gnathifera</taxon>
        <taxon>Rotifera</taxon>
        <taxon>Eurotatoria</taxon>
        <taxon>Bdelloidea</taxon>
        <taxon>Philodinida</taxon>
        <taxon>Philodinidae</taxon>
        <taxon>Rotaria</taxon>
    </lineage>
</organism>
<feature type="compositionally biased region" description="Polar residues" evidence="1">
    <location>
        <begin position="19"/>
        <end position="29"/>
    </location>
</feature>
<name>A0A822FL16_9BILA</name>
<dbReference type="Proteomes" id="UP000663848">
    <property type="component" value="Unassembled WGS sequence"/>
</dbReference>
<evidence type="ECO:0000313" key="2">
    <source>
        <dbReference type="EMBL" id="CAF5132593.1"/>
    </source>
</evidence>
<protein>
    <submittedName>
        <fullName evidence="2">Uncharacterized protein</fullName>
    </submittedName>
</protein>
<sequence>MSSTNQKNKISQHFRKRNQASQHSAYHTTYPRQTELSTAIVNDLIIKLGLPLSIVERSAFINFMKTVDP</sequence>
<evidence type="ECO:0000313" key="3">
    <source>
        <dbReference type="Proteomes" id="UP000663848"/>
    </source>
</evidence>
<feature type="non-terminal residue" evidence="2">
    <location>
        <position position="69"/>
    </location>
</feature>
<proteinExistence type="predicted"/>
<gene>
    <name evidence="2" type="ORF">QYT958_LOCUS46955</name>
</gene>
<comment type="caution">
    <text evidence="2">The sequence shown here is derived from an EMBL/GenBank/DDBJ whole genome shotgun (WGS) entry which is preliminary data.</text>
</comment>
<feature type="region of interest" description="Disordered" evidence="1">
    <location>
        <begin position="1"/>
        <end position="29"/>
    </location>
</feature>
<dbReference type="EMBL" id="CAJOBR010085857">
    <property type="protein sequence ID" value="CAF5132593.1"/>
    <property type="molecule type" value="Genomic_DNA"/>
</dbReference>
<evidence type="ECO:0000256" key="1">
    <source>
        <dbReference type="SAM" id="MobiDB-lite"/>
    </source>
</evidence>
<dbReference type="AlphaFoldDB" id="A0A822FL16"/>
<accession>A0A822FL16</accession>
<reference evidence="2" key="1">
    <citation type="submission" date="2021-02" db="EMBL/GenBank/DDBJ databases">
        <authorList>
            <person name="Nowell W R."/>
        </authorList>
    </citation>
    <scope>NUCLEOTIDE SEQUENCE</scope>
</reference>